<dbReference type="InterPro" id="IPR000014">
    <property type="entry name" value="PAS"/>
</dbReference>
<dbReference type="InterPro" id="IPR035965">
    <property type="entry name" value="PAS-like_dom_sf"/>
</dbReference>
<dbReference type="SMART" id="SM00086">
    <property type="entry name" value="PAC"/>
    <property type="match status" value="1"/>
</dbReference>
<organism evidence="18 19">
    <name type="scientific">Bradyrhizobium canariense</name>
    <dbReference type="NCBI Taxonomy" id="255045"/>
    <lineage>
        <taxon>Bacteria</taxon>
        <taxon>Pseudomonadati</taxon>
        <taxon>Pseudomonadota</taxon>
        <taxon>Alphaproteobacteria</taxon>
        <taxon>Hyphomicrobiales</taxon>
        <taxon>Nitrobacteraceae</taxon>
        <taxon>Bradyrhizobium</taxon>
    </lineage>
</organism>
<evidence type="ECO:0000256" key="7">
    <source>
        <dbReference type="ARBA" id="ARBA00022630"/>
    </source>
</evidence>
<dbReference type="InterPro" id="IPR013656">
    <property type="entry name" value="PAS_4"/>
</dbReference>
<keyword evidence="7" id="KW-0285">Flavoprotein</keyword>
<sequence>MADEADRNAKADQPTSLTGLPFAQQPALQLIYDTAPIGLAFLSPDCRYLQINQRLTEICGISVEGHLGRTVRECVPALAETVEAIMASIMATGEPVAGIEVAGQRPDQIEDRAWITYWHPVRGPDREIVGINVAAEEITERKRVEAALLASERQFHTLADSIPQLVWMAEADGAIFWFNGHWYDYTGVPAGDTRAHDWQTLLDPALLLDARRCWTQSLQDGTAFEMELSLLGKDGKYRPFLTRAIPLRDTTSTVYRWIGTHIDISEQRRREEHIRFIIDELSHRTKNLLAVVMAVANQTAQHAGDVGQYQMRFSERLQALAHCHDLLVKDNWHGASLRDLVSAQMRPFGETNAGRIDAAGPPVILKPDAVQHLGLALHELATNASKHGALSGPQGEVLIRWQVGETDNRVRIHWREQGGPPVAPPQRRGFGHVVIEQIVPRALNGSGKLDFSPAGVNWTFKFLHH</sequence>
<keyword evidence="4" id="KW-0600">Photoreceptor protein</keyword>
<dbReference type="SMART" id="SM00911">
    <property type="entry name" value="HWE_HK"/>
    <property type="match status" value="1"/>
</dbReference>
<dbReference type="PROSITE" id="PS50113">
    <property type="entry name" value="PAC"/>
    <property type="match status" value="1"/>
</dbReference>
<protein>
    <recommendedName>
        <fullName evidence="3">Blue-light-activated histidine kinase</fullName>
        <ecNumber evidence="2">2.7.13.3</ecNumber>
    </recommendedName>
</protein>
<dbReference type="Pfam" id="PF08447">
    <property type="entry name" value="PAS_3"/>
    <property type="match status" value="1"/>
</dbReference>
<keyword evidence="10" id="KW-0677">Repeat</keyword>
<dbReference type="InterPro" id="IPR000700">
    <property type="entry name" value="PAS-assoc_C"/>
</dbReference>
<dbReference type="NCBIfam" id="TIGR00229">
    <property type="entry name" value="sensory_box"/>
    <property type="match status" value="2"/>
</dbReference>
<keyword evidence="9" id="KW-0808">Transferase</keyword>
<dbReference type="EC" id="2.7.13.3" evidence="2"/>
<evidence type="ECO:0000256" key="2">
    <source>
        <dbReference type="ARBA" id="ARBA00012438"/>
    </source>
</evidence>
<dbReference type="SUPFAM" id="SSF55874">
    <property type="entry name" value="ATPase domain of HSP90 chaperone/DNA topoisomerase II/histidine kinase"/>
    <property type="match status" value="1"/>
</dbReference>
<dbReference type="PANTHER" id="PTHR41523">
    <property type="entry name" value="TWO-COMPONENT SYSTEM SENSOR PROTEIN"/>
    <property type="match status" value="1"/>
</dbReference>
<dbReference type="GO" id="GO:0005524">
    <property type="term" value="F:ATP binding"/>
    <property type="evidence" value="ECO:0007669"/>
    <property type="project" value="UniProtKB-KW"/>
</dbReference>
<dbReference type="CDD" id="cd00130">
    <property type="entry name" value="PAS"/>
    <property type="match status" value="1"/>
</dbReference>
<dbReference type="EMBL" id="LT629750">
    <property type="protein sequence ID" value="SDS45671.1"/>
    <property type="molecule type" value="Genomic_DNA"/>
</dbReference>
<evidence type="ECO:0000313" key="18">
    <source>
        <dbReference type="EMBL" id="SDS45671.1"/>
    </source>
</evidence>
<evidence type="ECO:0000256" key="12">
    <source>
        <dbReference type="ARBA" id="ARBA00022777"/>
    </source>
</evidence>
<keyword evidence="13" id="KW-0067">ATP-binding</keyword>
<evidence type="ECO:0000256" key="4">
    <source>
        <dbReference type="ARBA" id="ARBA00022543"/>
    </source>
</evidence>
<comment type="catalytic activity">
    <reaction evidence="1">
        <text>ATP + protein L-histidine = ADP + protein N-phospho-L-histidine.</text>
        <dbReference type="EC" id="2.7.13.3"/>
    </reaction>
</comment>
<evidence type="ECO:0000313" key="19">
    <source>
        <dbReference type="Proteomes" id="UP000243904"/>
    </source>
</evidence>
<gene>
    <name evidence="18" type="ORF">SAMN05444158_2115</name>
</gene>
<dbReference type="InterPro" id="IPR013655">
    <property type="entry name" value="PAS_fold_3"/>
</dbReference>
<evidence type="ECO:0000256" key="13">
    <source>
        <dbReference type="ARBA" id="ARBA00022840"/>
    </source>
</evidence>
<dbReference type="Gene3D" id="3.30.450.20">
    <property type="entry name" value="PAS domain"/>
    <property type="match status" value="2"/>
</dbReference>
<evidence type="ECO:0000256" key="8">
    <source>
        <dbReference type="ARBA" id="ARBA00022643"/>
    </source>
</evidence>
<dbReference type="Proteomes" id="UP000243904">
    <property type="component" value="Chromosome I"/>
</dbReference>
<dbReference type="FunFam" id="3.30.450.20:FF:000099">
    <property type="entry name" value="Sensory box sensor histidine kinase"/>
    <property type="match status" value="1"/>
</dbReference>
<dbReference type="SUPFAM" id="SSF55785">
    <property type="entry name" value="PYP-like sensor domain (PAS domain)"/>
    <property type="match status" value="2"/>
</dbReference>
<dbReference type="Pfam" id="PF07536">
    <property type="entry name" value="HWE_HK"/>
    <property type="match status" value="1"/>
</dbReference>
<dbReference type="RefSeq" id="WP_244549026.1">
    <property type="nucleotide sequence ID" value="NZ_LT629750.1"/>
</dbReference>
<keyword evidence="11" id="KW-0547">Nucleotide-binding</keyword>
<evidence type="ECO:0000256" key="6">
    <source>
        <dbReference type="ARBA" id="ARBA00022606"/>
    </source>
</evidence>
<accession>A0A1H1SCL7</accession>
<keyword evidence="16" id="KW-0675">Receptor</keyword>
<keyword evidence="6" id="KW-0716">Sensory transduction</keyword>
<dbReference type="InterPro" id="IPR036890">
    <property type="entry name" value="HATPase_C_sf"/>
</dbReference>
<evidence type="ECO:0000259" key="17">
    <source>
        <dbReference type="PROSITE" id="PS50113"/>
    </source>
</evidence>
<evidence type="ECO:0000256" key="10">
    <source>
        <dbReference type="ARBA" id="ARBA00022737"/>
    </source>
</evidence>
<evidence type="ECO:0000256" key="1">
    <source>
        <dbReference type="ARBA" id="ARBA00000085"/>
    </source>
</evidence>
<name>A0A1H1SCL7_9BRAD</name>
<proteinExistence type="predicted"/>
<dbReference type="GO" id="GO:0009881">
    <property type="term" value="F:photoreceptor activity"/>
    <property type="evidence" value="ECO:0007669"/>
    <property type="project" value="UniProtKB-KW"/>
</dbReference>
<dbReference type="Pfam" id="PF08448">
    <property type="entry name" value="PAS_4"/>
    <property type="match status" value="1"/>
</dbReference>
<evidence type="ECO:0000256" key="5">
    <source>
        <dbReference type="ARBA" id="ARBA00022553"/>
    </source>
</evidence>
<keyword evidence="5" id="KW-0597">Phosphoprotein</keyword>
<keyword evidence="19" id="KW-1185">Reference proteome</keyword>
<evidence type="ECO:0000256" key="3">
    <source>
        <dbReference type="ARBA" id="ARBA00021740"/>
    </source>
</evidence>
<dbReference type="Gene3D" id="3.30.565.10">
    <property type="entry name" value="Histidine kinase-like ATPase, C-terminal domain"/>
    <property type="match status" value="1"/>
</dbReference>
<reference evidence="19" key="1">
    <citation type="submission" date="2016-10" db="EMBL/GenBank/DDBJ databases">
        <authorList>
            <person name="Varghese N."/>
            <person name="Submissions S."/>
        </authorList>
    </citation>
    <scope>NUCLEOTIDE SEQUENCE [LARGE SCALE GENOMIC DNA]</scope>
    <source>
        <strain evidence="19">GAS369</strain>
    </source>
</reference>
<dbReference type="GO" id="GO:0004673">
    <property type="term" value="F:protein histidine kinase activity"/>
    <property type="evidence" value="ECO:0007669"/>
    <property type="project" value="UniProtKB-EC"/>
</dbReference>
<dbReference type="InterPro" id="IPR001610">
    <property type="entry name" value="PAC"/>
</dbReference>
<feature type="domain" description="PAC" evidence="17">
    <location>
        <begin position="224"/>
        <end position="276"/>
    </location>
</feature>
<evidence type="ECO:0000256" key="14">
    <source>
        <dbReference type="ARBA" id="ARBA00022991"/>
    </source>
</evidence>
<evidence type="ECO:0000256" key="16">
    <source>
        <dbReference type="ARBA" id="ARBA00023170"/>
    </source>
</evidence>
<evidence type="ECO:0000256" key="9">
    <source>
        <dbReference type="ARBA" id="ARBA00022679"/>
    </source>
</evidence>
<keyword evidence="8" id="KW-0288">FMN</keyword>
<keyword evidence="14" id="KW-0157">Chromophore</keyword>
<evidence type="ECO:0000256" key="15">
    <source>
        <dbReference type="ARBA" id="ARBA00023026"/>
    </source>
</evidence>
<keyword evidence="15" id="KW-0843">Virulence</keyword>
<dbReference type="AlphaFoldDB" id="A0A1H1SCL7"/>
<evidence type="ECO:0000256" key="11">
    <source>
        <dbReference type="ARBA" id="ARBA00022741"/>
    </source>
</evidence>
<keyword evidence="12" id="KW-0418">Kinase</keyword>
<dbReference type="SMART" id="SM00091">
    <property type="entry name" value="PAS"/>
    <property type="match status" value="2"/>
</dbReference>
<dbReference type="PANTHER" id="PTHR41523:SF7">
    <property type="entry name" value="HISTIDINE KINASE"/>
    <property type="match status" value="1"/>
</dbReference>
<dbReference type="InterPro" id="IPR011102">
    <property type="entry name" value="Sig_transdc_His_kinase_HWE"/>
</dbReference>